<dbReference type="InterPro" id="IPR036396">
    <property type="entry name" value="Cyt_P450_sf"/>
</dbReference>
<dbReference type="InterPro" id="IPR050364">
    <property type="entry name" value="Cytochrome_P450_fung"/>
</dbReference>
<keyword evidence="6" id="KW-0560">Oxidoreductase</keyword>
<proteinExistence type="inferred from homology"/>
<dbReference type="Gene3D" id="1.10.630.10">
    <property type="entry name" value="Cytochrome P450"/>
    <property type="match status" value="1"/>
</dbReference>
<gene>
    <name evidence="9" type="ORF">V5O48_007693</name>
</gene>
<evidence type="ECO:0000256" key="5">
    <source>
        <dbReference type="ARBA" id="ARBA00022723"/>
    </source>
</evidence>
<evidence type="ECO:0000256" key="7">
    <source>
        <dbReference type="ARBA" id="ARBA00023004"/>
    </source>
</evidence>
<dbReference type="SUPFAM" id="SSF48264">
    <property type="entry name" value="Cytochrome P450"/>
    <property type="match status" value="1"/>
</dbReference>
<evidence type="ECO:0000256" key="2">
    <source>
        <dbReference type="ARBA" id="ARBA00005179"/>
    </source>
</evidence>
<evidence type="ECO:0000256" key="6">
    <source>
        <dbReference type="ARBA" id="ARBA00023002"/>
    </source>
</evidence>
<protein>
    <recommendedName>
        <fullName evidence="11">Cytochrome P450</fullName>
    </recommendedName>
</protein>
<comment type="pathway">
    <text evidence="2">Secondary metabolite biosynthesis.</text>
</comment>
<evidence type="ECO:0000313" key="10">
    <source>
        <dbReference type="Proteomes" id="UP001465976"/>
    </source>
</evidence>
<dbReference type="InterPro" id="IPR001128">
    <property type="entry name" value="Cyt_P450"/>
</dbReference>
<dbReference type="InterPro" id="IPR002401">
    <property type="entry name" value="Cyt_P450_E_grp-I"/>
</dbReference>
<dbReference type="Pfam" id="PF00067">
    <property type="entry name" value="p450"/>
    <property type="match status" value="1"/>
</dbReference>
<dbReference type="PANTHER" id="PTHR46300">
    <property type="entry name" value="P450, PUTATIVE (EUROFUNG)-RELATED-RELATED"/>
    <property type="match status" value="1"/>
</dbReference>
<organism evidence="9 10">
    <name type="scientific">Marasmius crinis-equi</name>
    <dbReference type="NCBI Taxonomy" id="585013"/>
    <lineage>
        <taxon>Eukaryota</taxon>
        <taxon>Fungi</taxon>
        <taxon>Dikarya</taxon>
        <taxon>Basidiomycota</taxon>
        <taxon>Agaricomycotina</taxon>
        <taxon>Agaricomycetes</taxon>
        <taxon>Agaricomycetidae</taxon>
        <taxon>Agaricales</taxon>
        <taxon>Marasmiineae</taxon>
        <taxon>Marasmiaceae</taxon>
        <taxon>Marasmius</taxon>
    </lineage>
</organism>
<evidence type="ECO:0000256" key="4">
    <source>
        <dbReference type="ARBA" id="ARBA00022617"/>
    </source>
</evidence>
<sequence length="401" mass="45456">MALVLGKQSKVHESYSHLLEEATQEYLVNIWRSPTEWPNHGRRFAAAITLQVAYGHKIRQRDDRLLTIVDRAMTQFNEMTAFNAYAVDAFPLSIEVRYVPEWFPGAGWKKKVPRYRDTLHAFVEDPFRMVKRRIAEGTSPSCFVSDLLSQHERLSPEEEQTTKNAAAGIYGGGSHTTAAALETFILAMTLHPEAQQKAQQELDTVLGRGVLPIFADRTRLPYCEALMQEVARLYGIIPIVPHVAAEDDVYNGYFIPKGSVILANTWLYSRDATAYADPEVFDPGRFIASEDHAKERDPRGMLFGYGRRLASQHVHHRLMIILTSPPYSRYCPGVHLADAALWLLYTSILALFDVKPPFRNGKLIFPSGKFMEGSISHPEPFECVIQPREGTKDMLHRLVEN</sequence>
<keyword evidence="8" id="KW-0503">Monooxygenase</keyword>
<dbReference type="EMBL" id="JBAHYK010000414">
    <property type="protein sequence ID" value="KAL0574264.1"/>
    <property type="molecule type" value="Genomic_DNA"/>
</dbReference>
<name>A0ABR3FFZ7_9AGAR</name>
<comment type="cofactor">
    <cofactor evidence="1">
        <name>heme</name>
        <dbReference type="ChEBI" id="CHEBI:30413"/>
    </cofactor>
</comment>
<evidence type="ECO:0000256" key="3">
    <source>
        <dbReference type="ARBA" id="ARBA00010617"/>
    </source>
</evidence>
<comment type="caution">
    <text evidence="9">The sequence shown here is derived from an EMBL/GenBank/DDBJ whole genome shotgun (WGS) entry which is preliminary data.</text>
</comment>
<reference evidence="9 10" key="1">
    <citation type="submission" date="2024-02" db="EMBL/GenBank/DDBJ databases">
        <title>A draft genome for the cacao thread blight pathogen Marasmius crinis-equi.</title>
        <authorList>
            <person name="Cohen S.P."/>
            <person name="Baruah I.K."/>
            <person name="Amoako-Attah I."/>
            <person name="Bukari Y."/>
            <person name="Meinhardt L.W."/>
            <person name="Bailey B.A."/>
        </authorList>
    </citation>
    <scope>NUCLEOTIDE SEQUENCE [LARGE SCALE GENOMIC DNA]</scope>
    <source>
        <strain evidence="9 10">GH-76</strain>
    </source>
</reference>
<dbReference type="PANTHER" id="PTHR46300:SF7">
    <property type="entry name" value="P450, PUTATIVE (EUROFUNG)-RELATED"/>
    <property type="match status" value="1"/>
</dbReference>
<evidence type="ECO:0000256" key="8">
    <source>
        <dbReference type="ARBA" id="ARBA00023033"/>
    </source>
</evidence>
<accession>A0ABR3FFZ7</accession>
<keyword evidence="7" id="KW-0408">Iron</keyword>
<keyword evidence="4" id="KW-0349">Heme</keyword>
<evidence type="ECO:0000256" key="1">
    <source>
        <dbReference type="ARBA" id="ARBA00001971"/>
    </source>
</evidence>
<keyword evidence="10" id="KW-1185">Reference proteome</keyword>
<dbReference type="PRINTS" id="PR00463">
    <property type="entry name" value="EP450I"/>
</dbReference>
<keyword evidence="5" id="KW-0479">Metal-binding</keyword>
<evidence type="ECO:0000313" key="9">
    <source>
        <dbReference type="EMBL" id="KAL0574264.1"/>
    </source>
</evidence>
<dbReference type="Proteomes" id="UP001465976">
    <property type="component" value="Unassembled WGS sequence"/>
</dbReference>
<comment type="similarity">
    <text evidence="3">Belongs to the cytochrome P450 family.</text>
</comment>
<evidence type="ECO:0008006" key="11">
    <source>
        <dbReference type="Google" id="ProtNLM"/>
    </source>
</evidence>